<keyword evidence="3" id="KW-1185">Reference proteome</keyword>
<name>A0A3D9ZDT0_9HYPH</name>
<evidence type="ECO:0000256" key="1">
    <source>
        <dbReference type="SAM" id="Phobius"/>
    </source>
</evidence>
<protein>
    <submittedName>
        <fullName evidence="2">Uncharacterized protein</fullName>
    </submittedName>
</protein>
<comment type="caution">
    <text evidence="2">The sequence shown here is derived from an EMBL/GenBank/DDBJ whole genome shotgun (WGS) entry which is preliminary data.</text>
</comment>
<feature type="transmembrane region" description="Helical" evidence="1">
    <location>
        <begin position="6"/>
        <end position="29"/>
    </location>
</feature>
<keyword evidence="1" id="KW-1133">Transmembrane helix</keyword>
<sequence length="64" mass="7049">MPWAALWGIVVAFSPVILGLGFVFAGLWFERHPNHAIYGFPIGVLLIVGTAWVAIFFVRLLHGS</sequence>
<keyword evidence="1" id="KW-0472">Membrane</keyword>
<reference evidence="2 3" key="1">
    <citation type="submission" date="2018-08" db="EMBL/GenBank/DDBJ databases">
        <title>Genomic Encyclopedia of Type Strains, Phase IV (KMG-IV): sequencing the most valuable type-strain genomes for metagenomic binning, comparative biology and taxonomic classification.</title>
        <authorList>
            <person name="Goeker M."/>
        </authorList>
    </citation>
    <scope>NUCLEOTIDE SEQUENCE [LARGE SCALE GENOMIC DNA]</scope>
    <source>
        <strain evidence="2 3">BW863</strain>
    </source>
</reference>
<dbReference type="Proteomes" id="UP000256900">
    <property type="component" value="Unassembled WGS sequence"/>
</dbReference>
<dbReference type="AlphaFoldDB" id="A0A3D9ZDT0"/>
<proteinExistence type="predicted"/>
<keyword evidence="1" id="KW-0812">Transmembrane</keyword>
<accession>A0A3D9ZDT0</accession>
<feature type="transmembrane region" description="Helical" evidence="1">
    <location>
        <begin position="36"/>
        <end position="58"/>
    </location>
</feature>
<dbReference type="EMBL" id="QUMO01000001">
    <property type="protein sequence ID" value="REF89626.1"/>
    <property type="molecule type" value="Genomic_DNA"/>
</dbReference>
<evidence type="ECO:0000313" key="2">
    <source>
        <dbReference type="EMBL" id="REF89626.1"/>
    </source>
</evidence>
<evidence type="ECO:0000313" key="3">
    <source>
        <dbReference type="Proteomes" id="UP000256900"/>
    </source>
</evidence>
<organism evidence="2 3">
    <name type="scientific">Methylovirgula ligni</name>
    <dbReference type="NCBI Taxonomy" id="569860"/>
    <lineage>
        <taxon>Bacteria</taxon>
        <taxon>Pseudomonadati</taxon>
        <taxon>Pseudomonadota</taxon>
        <taxon>Alphaproteobacteria</taxon>
        <taxon>Hyphomicrobiales</taxon>
        <taxon>Beijerinckiaceae</taxon>
        <taxon>Methylovirgula</taxon>
    </lineage>
</organism>
<gene>
    <name evidence="2" type="ORF">DES32_0853</name>
</gene>